<feature type="domain" description="BD-FAE-like" evidence="2">
    <location>
        <begin position="88"/>
        <end position="274"/>
    </location>
</feature>
<evidence type="ECO:0000256" key="1">
    <source>
        <dbReference type="ARBA" id="ARBA00022801"/>
    </source>
</evidence>
<evidence type="ECO:0000313" key="4">
    <source>
        <dbReference type="Proteomes" id="UP000295499"/>
    </source>
</evidence>
<dbReference type="PANTHER" id="PTHR48081:SF13">
    <property type="entry name" value="ALPHA_BETA HYDROLASE"/>
    <property type="match status" value="1"/>
</dbReference>
<dbReference type="PANTHER" id="PTHR48081">
    <property type="entry name" value="AB HYDROLASE SUPERFAMILY PROTEIN C4A8.06C"/>
    <property type="match status" value="1"/>
</dbReference>
<reference evidence="3 4" key="1">
    <citation type="submission" date="2019-03" db="EMBL/GenBank/DDBJ databases">
        <title>Genomic Encyclopedia of Archaeal and Bacterial Type Strains, Phase II (KMG-II): from individual species to whole genera.</title>
        <authorList>
            <person name="Goeker M."/>
        </authorList>
    </citation>
    <scope>NUCLEOTIDE SEQUENCE [LARGE SCALE GENOMIC DNA]</scope>
    <source>
        <strain evidence="3 4">DSM 19034</strain>
    </source>
</reference>
<evidence type="ECO:0000313" key="3">
    <source>
        <dbReference type="EMBL" id="TDO24645.1"/>
    </source>
</evidence>
<comment type="caution">
    <text evidence="3">The sequence shown here is derived from an EMBL/GenBank/DDBJ whole genome shotgun (WGS) entry which is preliminary data.</text>
</comment>
<evidence type="ECO:0000259" key="2">
    <source>
        <dbReference type="Pfam" id="PF20434"/>
    </source>
</evidence>
<dbReference type="Proteomes" id="UP000295499">
    <property type="component" value="Unassembled WGS sequence"/>
</dbReference>
<dbReference type="EMBL" id="SNWM01000001">
    <property type="protein sequence ID" value="TDO24645.1"/>
    <property type="molecule type" value="Genomic_DNA"/>
</dbReference>
<accession>A0A4R6IS04</accession>
<dbReference type="SUPFAM" id="SSF53474">
    <property type="entry name" value="alpha/beta-Hydrolases"/>
    <property type="match status" value="1"/>
</dbReference>
<keyword evidence="4" id="KW-1185">Reference proteome</keyword>
<protein>
    <submittedName>
        <fullName evidence="3">Acetyl esterase/lipase</fullName>
    </submittedName>
</protein>
<dbReference type="AlphaFoldDB" id="A0A4R6IS04"/>
<dbReference type="InterPro" id="IPR029058">
    <property type="entry name" value="AB_hydrolase_fold"/>
</dbReference>
<dbReference type="InterPro" id="IPR050300">
    <property type="entry name" value="GDXG_lipolytic_enzyme"/>
</dbReference>
<proteinExistence type="predicted"/>
<keyword evidence="1" id="KW-0378">Hydrolase</keyword>
<dbReference type="Gene3D" id="3.40.50.1820">
    <property type="entry name" value="alpha/beta hydrolase"/>
    <property type="match status" value="1"/>
</dbReference>
<dbReference type="Pfam" id="PF20434">
    <property type="entry name" value="BD-FAE"/>
    <property type="match status" value="1"/>
</dbReference>
<gene>
    <name evidence="3" type="ORF">CLV32_0937</name>
</gene>
<name>A0A4R6IS04_9SPHI</name>
<sequence>MVTLRIFPFFMKKYLPLIFGLFTTVNSQAQHLEWRTGIRDTSYSSQSDFRSNKKKYPDIKLVQEQKLPGVTEKRNLVYAKAGQRELHLDAFTPKSTTRTAAVILIHGGGWRSGDRSQHIPLAQHLAAKGVASFTVEYRLSTEAFYPAGVFDVKASVRWLKANAKKYNVDTSKIAVLGFSAGGQLASLVGVTAHVNKLEGDLGNNKYSSSVNAVIDIDGTLSFIHPESWEAQNLSNVGASAMWIGYPRTERLDLWAEASPDNYTPESTIPFLFLNSSVERMHAGRDDFRKNMEKKGVYTEVVSFKDSPHGFCLYEPWFDPMVNNITSFLAKVFK</sequence>
<dbReference type="InterPro" id="IPR049492">
    <property type="entry name" value="BD-FAE-like_dom"/>
</dbReference>
<dbReference type="GO" id="GO:0016787">
    <property type="term" value="F:hydrolase activity"/>
    <property type="evidence" value="ECO:0007669"/>
    <property type="project" value="UniProtKB-KW"/>
</dbReference>
<organism evidence="3 4">
    <name type="scientific">Pedobacter duraquae</name>
    <dbReference type="NCBI Taxonomy" id="425511"/>
    <lineage>
        <taxon>Bacteria</taxon>
        <taxon>Pseudomonadati</taxon>
        <taxon>Bacteroidota</taxon>
        <taxon>Sphingobacteriia</taxon>
        <taxon>Sphingobacteriales</taxon>
        <taxon>Sphingobacteriaceae</taxon>
        <taxon>Pedobacter</taxon>
    </lineage>
</organism>